<accession>A0A0D7EQN1</accession>
<dbReference type="PATRIC" id="fig|1076.23.peg.2455"/>
<dbReference type="Proteomes" id="UP000032515">
    <property type="component" value="Unassembled WGS sequence"/>
</dbReference>
<feature type="compositionally biased region" description="Basic residues" evidence="1">
    <location>
        <begin position="97"/>
        <end position="117"/>
    </location>
</feature>
<name>A0A0D7EQN1_RHOPL</name>
<evidence type="ECO:0008006" key="4">
    <source>
        <dbReference type="Google" id="ProtNLM"/>
    </source>
</evidence>
<feature type="region of interest" description="Disordered" evidence="1">
    <location>
        <begin position="82"/>
        <end position="165"/>
    </location>
</feature>
<evidence type="ECO:0000313" key="2">
    <source>
        <dbReference type="EMBL" id="KIZ42981.1"/>
    </source>
</evidence>
<sequence length="165" mass="17691">MSDFKLGDLVVLKSGGPVMTVDAINTDIFDDNKFTGIVCVWFVGETLQRVRFDYRAVAPAHPAETNAAPQPEAGDYKDVLDTMAAEMNPPEEACHSAPKRAAKRPKTRTKTRTKARTKSSSTKSFETKSPQAKPSPATPSPAKSPESPLAAANGQAPQAGLDVRH</sequence>
<dbReference type="RefSeq" id="WP_044410627.1">
    <property type="nucleotide sequence ID" value="NZ_JXXE01000235.1"/>
</dbReference>
<evidence type="ECO:0000256" key="1">
    <source>
        <dbReference type="SAM" id="MobiDB-lite"/>
    </source>
</evidence>
<dbReference type="InterPro" id="IPR019226">
    <property type="entry name" value="DUF2158"/>
</dbReference>
<evidence type="ECO:0000313" key="3">
    <source>
        <dbReference type="Proteomes" id="UP000032515"/>
    </source>
</evidence>
<dbReference type="AlphaFoldDB" id="A0A0D7EQN1"/>
<proteinExistence type="predicted"/>
<organism evidence="2 3">
    <name type="scientific">Rhodopseudomonas palustris</name>
    <dbReference type="NCBI Taxonomy" id="1076"/>
    <lineage>
        <taxon>Bacteria</taxon>
        <taxon>Pseudomonadati</taxon>
        <taxon>Pseudomonadota</taxon>
        <taxon>Alphaproteobacteria</taxon>
        <taxon>Hyphomicrobiales</taxon>
        <taxon>Nitrobacteraceae</taxon>
        <taxon>Rhodopseudomonas</taxon>
    </lineage>
</organism>
<dbReference type="Pfam" id="PF09926">
    <property type="entry name" value="DUF2158"/>
    <property type="match status" value="1"/>
</dbReference>
<dbReference type="EMBL" id="JXXE01000235">
    <property type="protein sequence ID" value="KIZ42981.1"/>
    <property type="molecule type" value="Genomic_DNA"/>
</dbReference>
<comment type="caution">
    <text evidence="2">The sequence shown here is derived from an EMBL/GenBank/DDBJ whole genome shotgun (WGS) entry which is preliminary data.</text>
</comment>
<gene>
    <name evidence="2" type="ORF">OO17_11965</name>
</gene>
<feature type="compositionally biased region" description="Low complexity" evidence="1">
    <location>
        <begin position="118"/>
        <end position="148"/>
    </location>
</feature>
<reference evidence="2 3" key="1">
    <citation type="submission" date="2014-11" db="EMBL/GenBank/DDBJ databases">
        <title>Genomics and ecophysiology of heterotrophic nitrogen fixing bacteria isolated from estuarine surface water.</title>
        <authorList>
            <person name="Bentzon-Tilia M."/>
            <person name="Severin I."/>
            <person name="Hansen L.H."/>
            <person name="Riemann L."/>
        </authorList>
    </citation>
    <scope>NUCLEOTIDE SEQUENCE [LARGE SCALE GENOMIC DNA]</scope>
    <source>
        <strain evidence="2 3">BAL398</strain>
    </source>
</reference>
<protein>
    <recommendedName>
        <fullName evidence="4">DUF2158 domain-containing protein</fullName>
    </recommendedName>
</protein>